<dbReference type="GO" id="GO:0017168">
    <property type="term" value="F:5-oxoprolinase (ATP-hydrolyzing) activity"/>
    <property type="evidence" value="ECO:0007669"/>
    <property type="project" value="UniProtKB-EC"/>
</dbReference>
<accession>A0ABW4W0R1</accession>
<dbReference type="Proteomes" id="UP001597383">
    <property type="component" value="Unassembled WGS sequence"/>
</dbReference>
<organism evidence="5 6">
    <name type="scientific">Ornithinibacillus salinisoli</name>
    <dbReference type="NCBI Taxonomy" id="1848459"/>
    <lineage>
        <taxon>Bacteria</taxon>
        <taxon>Bacillati</taxon>
        <taxon>Bacillota</taxon>
        <taxon>Bacilli</taxon>
        <taxon>Bacillales</taxon>
        <taxon>Bacillaceae</taxon>
        <taxon>Ornithinibacillus</taxon>
    </lineage>
</organism>
<gene>
    <name evidence="5" type="primary">pxpB</name>
    <name evidence="5" type="ORF">ACFSJF_11790</name>
</gene>
<dbReference type="SMART" id="SM00796">
    <property type="entry name" value="AHS1"/>
    <property type="match status" value="1"/>
</dbReference>
<feature type="domain" description="Carboxyltransferase" evidence="4">
    <location>
        <begin position="1"/>
        <end position="203"/>
    </location>
</feature>
<comment type="caution">
    <text evidence="5">The sequence shown here is derived from an EMBL/GenBank/DDBJ whole genome shotgun (WGS) entry which is preliminary data.</text>
</comment>
<evidence type="ECO:0000259" key="4">
    <source>
        <dbReference type="SMART" id="SM00796"/>
    </source>
</evidence>
<dbReference type="SUPFAM" id="SSF160467">
    <property type="entry name" value="PH0987 N-terminal domain-like"/>
    <property type="match status" value="1"/>
</dbReference>
<evidence type="ECO:0000256" key="2">
    <source>
        <dbReference type="ARBA" id="ARBA00022801"/>
    </source>
</evidence>
<reference evidence="6" key="1">
    <citation type="journal article" date="2019" name="Int. J. Syst. Evol. Microbiol.">
        <title>The Global Catalogue of Microorganisms (GCM) 10K type strain sequencing project: providing services to taxonomists for standard genome sequencing and annotation.</title>
        <authorList>
            <consortium name="The Broad Institute Genomics Platform"/>
            <consortium name="The Broad Institute Genome Sequencing Center for Infectious Disease"/>
            <person name="Wu L."/>
            <person name="Ma J."/>
        </authorList>
    </citation>
    <scope>NUCLEOTIDE SEQUENCE [LARGE SCALE GENOMIC DNA]</scope>
    <source>
        <strain evidence="6">R28</strain>
    </source>
</reference>
<proteinExistence type="predicted"/>
<evidence type="ECO:0000256" key="1">
    <source>
        <dbReference type="ARBA" id="ARBA00022741"/>
    </source>
</evidence>
<keyword evidence="2 5" id="KW-0378">Hydrolase</keyword>
<dbReference type="InterPro" id="IPR003833">
    <property type="entry name" value="CT_C_D"/>
</dbReference>
<dbReference type="RefSeq" id="WP_377557556.1">
    <property type="nucleotide sequence ID" value="NZ_JBHUHQ010000016.1"/>
</dbReference>
<dbReference type="InterPro" id="IPR029000">
    <property type="entry name" value="Cyclophilin-like_dom_sf"/>
</dbReference>
<keyword evidence="1" id="KW-0547">Nucleotide-binding</keyword>
<dbReference type="PANTHER" id="PTHR34698">
    <property type="entry name" value="5-OXOPROLINASE SUBUNIT B"/>
    <property type="match status" value="1"/>
</dbReference>
<evidence type="ECO:0000313" key="5">
    <source>
        <dbReference type="EMBL" id="MFD2044954.1"/>
    </source>
</evidence>
<dbReference type="InterPro" id="IPR010016">
    <property type="entry name" value="PxpB"/>
</dbReference>
<name>A0ABW4W0R1_9BACI</name>
<dbReference type="Gene3D" id="2.40.100.10">
    <property type="entry name" value="Cyclophilin-like"/>
    <property type="match status" value="1"/>
</dbReference>
<sequence length="239" mass="27133">MKITAMGDSAIKIEFDGEVTPTLNKKIQLFCLKLEKAAIHGVIEWVPAFNSIAIYYDPTKILFKELMKELEWISLKPLEQKVVTQRLLHVPVLYGGEVGSDLERVARYNEISSEMVITLHQEPDYLVYMMGFLPGFPYLGGLPTKLATPRLEEPRSNTFAGAVGIAHEQTGIYPLASPGGWNIIGRTPIRLFNPNYEQDAFQFKAGDLIRFYQITEKEYDNIVKQMGNGTFKVKQEQKK</sequence>
<dbReference type="PANTHER" id="PTHR34698:SF2">
    <property type="entry name" value="5-OXOPROLINASE SUBUNIT B"/>
    <property type="match status" value="1"/>
</dbReference>
<evidence type="ECO:0000256" key="3">
    <source>
        <dbReference type="ARBA" id="ARBA00022840"/>
    </source>
</evidence>
<dbReference type="EMBL" id="JBHUHQ010000016">
    <property type="protein sequence ID" value="MFD2044954.1"/>
    <property type="molecule type" value="Genomic_DNA"/>
</dbReference>
<dbReference type="NCBIfam" id="TIGR00370">
    <property type="entry name" value="5-oxoprolinase subunit PxpB"/>
    <property type="match status" value="1"/>
</dbReference>
<keyword evidence="3" id="KW-0067">ATP-binding</keyword>
<dbReference type="Pfam" id="PF02682">
    <property type="entry name" value="CT_C_D"/>
    <property type="match status" value="1"/>
</dbReference>
<evidence type="ECO:0000313" key="6">
    <source>
        <dbReference type="Proteomes" id="UP001597383"/>
    </source>
</evidence>
<dbReference type="SUPFAM" id="SSF50891">
    <property type="entry name" value="Cyclophilin-like"/>
    <property type="match status" value="1"/>
</dbReference>
<keyword evidence="6" id="KW-1185">Reference proteome</keyword>
<protein>
    <submittedName>
        <fullName evidence="5">5-oxoprolinase subunit PxpB</fullName>
        <ecNumber evidence="5">3.5.2.9</ecNumber>
    </submittedName>
</protein>
<dbReference type="EC" id="3.5.2.9" evidence="5"/>
<dbReference type="Gene3D" id="3.30.1360.40">
    <property type="match status" value="1"/>
</dbReference>